<dbReference type="AlphaFoldDB" id="A0A6J6IMQ6"/>
<dbReference type="Gene3D" id="3.40.50.12780">
    <property type="entry name" value="N-terminal domain of ligase-like"/>
    <property type="match status" value="1"/>
</dbReference>
<dbReference type="EMBL" id="CAEZVF010000147">
    <property type="protein sequence ID" value="CAB4625755.1"/>
    <property type="molecule type" value="Genomic_DNA"/>
</dbReference>
<dbReference type="InterPro" id="IPR025110">
    <property type="entry name" value="AMP-bd_C"/>
</dbReference>
<dbReference type="InterPro" id="IPR042099">
    <property type="entry name" value="ANL_N_sf"/>
</dbReference>
<gene>
    <name evidence="4" type="ORF">UFOPK1939_00916</name>
</gene>
<dbReference type="Pfam" id="PF13193">
    <property type="entry name" value="AMP-binding_C"/>
    <property type="match status" value="1"/>
</dbReference>
<evidence type="ECO:0000313" key="4">
    <source>
        <dbReference type="EMBL" id="CAB4625755.1"/>
    </source>
</evidence>
<dbReference type="InterPro" id="IPR045851">
    <property type="entry name" value="AMP-bd_C_sf"/>
</dbReference>
<dbReference type="GO" id="GO:0006631">
    <property type="term" value="P:fatty acid metabolic process"/>
    <property type="evidence" value="ECO:0007669"/>
    <property type="project" value="TreeGrafter"/>
</dbReference>
<feature type="domain" description="AMP-dependent synthetase/ligase" evidence="2">
    <location>
        <begin position="4"/>
        <end position="306"/>
    </location>
</feature>
<proteinExistence type="inferred from homology"/>
<reference evidence="4" key="1">
    <citation type="submission" date="2020-05" db="EMBL/GenBank/DDBJ databases">
        <authorList>
            <person name="Chiriac C."/>
            <person name="Salcher M."/>
            <person name="Ghai R."/>
            <person name="Kavagutti S V."/>
        </authorList>
    </citation>
    <scope>NUCLEOTIDE SEQUENCE</scope>
</reference>
<name>A0A6J6IMQ6_9ZZZZ</name>
<evidence type="ECO:0000259" key="3">
    <source>
        <dbReference type="Pfam" id="PF13193"/>
    </source>
</evidence>
<dbReference type="Gene3D" id="3.30.300.30">
    <property type="match status" value="1"/>
</dbReference>
<dbReference type="InterPro" id="IPR000873">
    <property type="entry name" value="AMP-dep_synth/lig_dom"/>
</dbReference>
<accession>A0A6J6IMQ6</accession>
<dbReference type="PROSITE" id="PS00455">
    <property type="entry name" value="AMP_BINDING"/>
    <property type="match status" value="1"/>
</dbReference>
<organism evidence="4">
    <name type="scientific">freshwater metagenome</name>
    <dbReference type="NCBI Taxonomy" id="449393"/>
    <lineage>
        <taxon>unclassified sequences</taxon>
        <taxon>metagenomes</taxon>
        <taxon>ecological metagenomes</taxon>
    </lineage>
</organism>
<dbReference type="PANTHER" id="PTHR43201:SF8">
    <property type="entry name" value="ACYL-COA SYNTHETASE FAMILY MEMBER 3"/>
    <property type="match status" value="1"/>
</dbReference>
<dbReference type="InterPro" id="IPR020845">
    <property type="entry name" value="AMP-binding_CS"/>
</dbReference>
<dbReference type="PANTHER" id="PTHR43201">
    <property type="entry name" value="ACYL-COA SYNTHETASE"/>
    <property type="match status" value="1"/>
</dbReference>
<dbReference type="Pfam" id="PF00501">
    <property type="entry name" value="AMP-binding"/>
    <property type="match status" value="1"/>
</dbReference>
<dbReference type="SUPFAM" id="SSF56801">
    <property type="entry name" value="Acetyl-CoA synthetase-like"/>
    <property type="match status" value="1"/>
</dbReference>
<feature type="domain" description="AMP-binding enzyme C-terminal" evidence="3">
    <location>
        <begin position="373"/>
        <end position="451"/>
    </location>
</feature>
<sequence length="460" mass="49521">MLIDRSGQMYSAQEVLDESSQRAASLAASGVRSGARVLMSCSPSVDLILTYIALMRLGVTIVPANTGYTDRELEYIVDDAKPVAAVVDEPATFRWLERHGVEMVIGPALDLPQAPVTGDLPTVDATSAAFIAYTSGTTGAPKGAVLTHANLLAGSQSLKQEWQWTASDRLVLALPLFHMHGLGICLNTLLLAGSSAVVLEKFTVDGVFDAIAEFNATMFSGVPTMYSRIAASDRVTELASLRLVMSGSAPLPISVWNRIAKRSGVHILERYGMTETVVLTSNPVDGMRKAGTVGRPIPGVELRLGEGNAVEVRGASVFSAYLDRPHATEAAFTADGWFRTGDVGSIDEDGYLSLVGRTSELIISGGFNVYPRELEDVLREHPLVIDIAVVGTPDEEWGEIVTGYVVLDESASAYSSWRDTLMAHASERLAPFKIPRVWHRLPELPRNAMGKVVRSELTPP</sequence>
<dbReference type="GO" id="GO:0031956">
    <property type="term" value="F:medium-chain fatty acid-CoA ligase activity"/>
    <property type="evidence" value="ECO:0007669"/>
    <property type="project" value="TreeGrafter"/>
</dbReference>
<comment type="similarity">
    <text evidence="1">Belongs to the ATP-dependent AMP-binding enzyme family.</text>
</comment>
<evidence type="ECO:0000256" key="1">
    <source>
        <dbReference type="ARBA" id="ARBA00006432"/>
    </source>
</evidence>
<protein>
    <submittedName>
        <fullName evidence="4">Unannotated protein</fullName>
    </submittedName>
</protein>
<evidence type="ECO:0000259" key="2">
    <source>
        <dbReference type="Pfam" id="PF00501"/>
    </source>
</evidence>